<dbReference type="InterPro" id="IPR019826">
    <property type="entry name" value="Carboxylesterase_B_AS"/>
</dbReference>
<keyword evidence="5" id="KW-1133">Transmembrane helix</keyword>
<dbReference type="EC" id="3.1.1.-" evidence="4"/>
<dbReference type="eggNOG" id="KOG1516">
    <property type="taxonomic scope" value="Eukaryota"/>
</dbReference>
<dbReference type="WormBase" id="E01G6.3">
    <property type="protein sequence ID" value="CE41310"/>
    <property type="gene ID" value="WBGene00008451"/>
    <property type="gene designation" value="cest-3"/>
</dbReference>
<dbReference type="PhylomeDB" id="G5EC03"/>
<keyword evidence="4" id="KW-0732">Signal</keyword>
<keyword evidence="8" id="KW-1185">Reference proteome</keyword>
<dbReference type="PaxDb" id="6239-E01G6.3"/>
<dbReference type="Gene3D" id="3.40.50.1820">
    <property type="entry name" value="alpha/beta hydrolase"/>
    <property type="match status" value="1"/>
</dbReference>
<comment type="similarity">
    <text evidence="1 4">Belongs to the type-B carboxylesterase/lipase family.</text>
</comment>
<dbReference type="PANTHER" id="PTHR45580">
    <property type="entry name" value="PROTEIN CBG05369"/>
    <property type="match status" value="1"/>
</dbReference>
<feature type="chain" id="PRO_5005132404" description="Carboxylic ester hydrolase" evidence="4">
    <location>
        <begin position="21"/>
        <end position="588"/>
    </location>
</feature>
<dbReference type="SUPFAM" id="SSF53474">
    <property type="entry name" value="alpha/beta-Hydrolases"/>
    <property type="match status" value="1"/>
</dbReference>
<keyword evidence="3 4" id="KW-0378">Hydrolase</keyword>
<evidence type="ECO:0000256" key="4">
    <source>
        <dbReference type="RuleBase" id="RU361235"/>
    </source>
</evidence>
<dbReference type="Pfam" id="PF00135">
    <property type="entry name" value="COesterase"/>
    <property type="match status" value="1"/>
</dbReference>
<dbReference type="OMA" id="WFINMTA"/>
<evidence type="ECO:0000259" key="6">
    <source>
        <dbReference type="Pfam" id="PF00135"/>
    </source>
</evidence>
<dbReference type="GO" id="GO:0052689">
    <property type="term" value="F:carboxylic ester hydrolase activity"/>
    <property type="evidence" value="ECO:0007669"/>
    <property type="project" value="UniProtKB-KW"/>
</dbReference>
<dbReference type="OrthoDB" id="19653at2759"/>
<dbReference type="FunCoup" id="G5EC03">
    <property type="interactions" value="4"/>
</dbReference>
<organism evidence="7 8">
    <name type="scientific">Caenorhabditis elegans</name>
    <dbReference type="NCBI Taxonomy" id="6239"/>
    <lineage>
        <taxon>Eukaryota</taxon>
        <taxon>Metazoa</taxon>
        <taxon>Ecdysozoa</taxon>
        <taxon>Nematoda</taxon>
        <taxon>Chromadorea</taxon>
        <taxon>Rhabditida</taxon>
        <taxon>Rhabditina</taxon>
        <taxon>Rhabditomorpha</taxon>
        <taxon>Rhabditoidea</taxon>
        <taxon>Rhabditidae</taxon>
        <taxon>Peloderinae</taxon>
        <taxon>Caenorhabditis</taxon>
    </lineage>
</organism>
<evidence type="ECO:0000256" key="3">
    <source>
        <dbReference type="ARBA" id="ARBA00022801"/>
    </source>
</evidence>
<keyword evidence="2" id="KW-0719">Serine esterase</keyword>
<dbReference type="PeptideAtlas" id="G5EC03"/>
<sequence>MHTLHVLYYILFVFTLNGSGQRIISTTYGKLEGKTVNVDQHMFKNVPFAKPPLGKLRFSLPEWTNPWKNIRNATEYSPSCFSNSSMRTDSNFFPMSEDCLYLNVFTNEYCLKSKNCSTVVYYHGGGINMDSAVQFNDTFILERYVKENVVFIIPAYRLGIFGLLYFGSNNLVPQNLAIHDCELALRFIHQEISNFGGHKDDINLMGHSAGAHISLIFGFSRHIDPDHKLINRIIVLSPVPSYDMPELLIKNCYDFAERVGCYKRNVTARDTEIVKCLRKKDARGLMSMQRLMENDRLYFWNFLAGEPFMYRDESIADFKEYAVKRDMLIGNTVDEVKWKRLKKENPAIAGSFMDWENPYEVAHKFNFYHDSAPVNSTYESFTQGIFVSTATYAEAQANAGGTVYLFQSNQQPSSHVSDMQYFVGTHREDYHTSDMDIMDTFYSKMIVNFTKFGSPSPVWEPLVPSRMNYYALEVNTEKGIWPRMEEDFHESDVNFWFINMTAFDREVTRQKKTSNGTSLTWSPMHPGPVILPTKTNESSSFDISSQWWFFAIIVVVALILFYLIYVLKRAILKHKEPQDDDETTTLFK</sequence>
<reference evidence="7 8" key="1">
    <citation type="journal article" date="1998" name="Science">
        <title>Genome sequence of the nematode C. elegans: a platform for investigating biology.</title>
        <authorList>
            <consortium name="The C. elegans sequencing consortium"/>
            <person name="Sulson J.E."/>
            <person name="Waterston R."/>
        </authorList>
    </citation>
    <scope>NUCLEOTIDE SEQUENCE [LARGE SCALE GENOMIC DNA]</scope>
    <source>
        <strain evidence="7 8">Bristol N2</strain>
    </source>
</reference>
<keyword evidence="5" id="KW-0812">Transmembrane</keyword>
<dbReference type="ESTHER" id="caeel-E01G6.3">
    <property type="family name" value="Carb_B_Nematoda"/>
</dbReference>
<feature type="transmembrane region" description="Helical" evidence="5">
    <location>
        <begin position="547"/>
        <end position="567"/>
    </location>
</feature>
<dbReference type="PROSITE" id="PS00122">
    <property type="entry name" value="CARBOXYLESTERASE_B_1"/>
    <property type="match status" value="1"/>
</dbReference>
<dbReference type="KEGG" id="cel:CELE_E01G6.3"/>
<evidence type="ECO:0000256" key="5">
    <source>
        <dbReference type="SAM" id="Phobius"/>
    </source>
</evidence>
<dbReference type="GO" id="GO:1904070">
    <property type="term" value="P:ascaroside biosynthetic process"/>
    <property type="evidence" value="ECO:0000315"/>
    <property type="project" value="UniProtKB"/>
</dbReference>
<keyword evidence="10" id="KW-1267">Proteomics identification</keyword>
<dbReference type="PANTHER" id="PTHR45580:SF4">
    <property type="entry name" value="CARBOXYLIC ESTER HYDROLASE"/>
    <property type="match status" value="1"/>
</dbReference>
<evidence type="ECO:0000256" key="2">
    <source>
        <dbReference type="ARBA" id="ARBA00022487"/>
    </source>
</evidence>
<feature type="signal peptide" evidence="4">
    <location>
        <begin position="1"/>
        <end position="20"/>
    </location>
</feature>
<evidence type="ECO:0007829" key="10">
    <source>
        <dbReference type="PeptideAtlas" id="G5EC03"/>
    </source>
</evidence>
<accession>G5EC03</accession>
<feature type="domain" description="Carboxylesterase type B" evidence="6">
    <location>
        <begin position="22"/>
        <end position="496"/>
    </location>
</feature>
<dbReference type="AlphaFoldDB" id="G5EC03"/>
<dbReference type="STRING" id="6239.E01G6.3.1"/>
<keyword evidence="5" id="KW-0472">Membrane</keyword>
<dbReference type="InParanoid" id="G5EC03"/>
<name>G5EC03_CAEEL</name>
<proteinExistence type="evidence at protein level"/>
<dbReference type="GeneID" id="181385"/>
<dbReference type="CTD" id="181385"/>
<evidence type="ECO:0000256" key="1">
    <source>
        <dbReference type="ARBA" id="ARBA00005964"/>
    </source>
</evidence>
<dbReference type="InterPro" id="IPR029058">
    <property type="entry name" value="AB_hydrolase_fold"/>
</dbReference>
<dbReference type="AGR" id="WB:WBGene00008451"/>
<evidence type="ECO:0000313" key="7">
    <source>
        <dbReference type="EMBL" id="CAA93533.2"/>
    </source>
</evidence>
<evidence type="ECO:0000313" key="9">
    <source>
        <dbReference type="WormBase" id="E01G6.3"/>
    </source>
</evidence>
<dbReference type="SMR" id="G5EC03"/>
<dbReference type="RefSeq" id="NP_510042.2">
    <property type="nucleotide sequence ID" value="NM_077641.7"/>
</dbReference>
<dbReference type="EMBL" id="BX284606">
    <property type="protein sequence ID" value="CAA93533.2"/>
    <property type="molecule type" value="Genomic_DNA"/>
</dbReference>
<gene>
    <name evidence="7 9" type="primary">cest-3</name>
    <name evidence="7" type="ORF">CELE_E01G6.3</name>
    <name evidence="9" type="ORF">E01G6.3</name>
</gene>
<dbReference type="Proteomes" id="UP000001940">
    <property type="component" value="Chromosome X"/>
</dbReference>
<dbReference type="Bgee" id="WBGene00008451">
    <property type="expression patterns" value="Expressed in embryo and 2 other cell types or tissues"/>
</dbReference>
<protein>
    <recommendedName>
        <fullName evidence="4">Carboxylic ester hydrolase</fullName>
        <ecNumber evidence="4">3.1.1.-</ecNumber>
    </recommendedName>
</protein>
<evidence type="ECO:0000313" key="8">
    <source>
        <dbReference type="Proteomes" id="UP000001940"/>
    </source>
</evidence>
<dbReference type="InterPro" id="IPR002018">
    <property type="entry name" value="CarbesteraseB"/>
</dbReference>
<dbReference type="HOGENOM" id="CLU_458737_0_0_1"/>